<dbReference type="EMBL" id="VWRR01000007">
    <property type="protein sequence ID" value="KAF6003428.1"/>
    <property type="molecule type" value="Genomic_DNA"/>
</dbReference>
<evidence type="ECO:0000313" key="3">
    <source>
        <dbReference type="Proteomes" id="UP000530660"/>
    </source>
</evidence>
<accession>A0A7J7IK82</accession>
<dbReference type="CDD" id="cd20524">
    <property type="entry name" value="CYCLIN_CCNH_rpt1"/>
    <property type="match status" value="1"/>
</dbReference>
<proteinExistence type="predicted"/>
<dbReference type="SUPFAM" id="SSF47954">
    <property type="entry name" value="Cyclin-like"/>
    <property type="match status" value="1"/>
</dbReference>
<comment type="caution">
    <text evidence="2">The sequence shown here is derived from an EMBL/GenBank/DDBJ whole genome shotgun (WGS) entry which is preliminary data.</text>
</comment>
<dbReference type="AlphaFoldDB" id="A0A7J7IK82"/>
<dbReference type="Gene3D" id="1.10.472.10">
    <property type="entry name" value="Cyclin-like"/>
    <property type="match status" value="1"/>
</dbReference>
<organism evidence="2 3">
    <name type="scientific">Cyanidiococcus yangmingshanensis</name>
    <dbReference type="NCBI Taxonomy" id="2690220"/>
    <lineage>
        <taxon>Eukaryota</taxon>
        <taxon>Rhodophyta</taxon>
        <taxon>Bangiophyceae</taxon>
        <taxon>Cyanidiales</taxon>
        <taxon>Cyanidiaceae</taxon>
        <taxon>Cyanidiococcus</taxon>
    </lineage>
</organism>
<dbReference type="InterPro" id="IPR036915">
    <property type="entry name" value="Cyclin-like_sf"/>
</dbReference>
<evidence type="ECO:0008006" key="4">
    <source>
        <dbReference type="Google" id="ProtNLM"/>
    </source>
</evidence>
<feature type="compositionally biased region" description="Basic and acidic residues" evidence="1">
    <location>
        <begin position="259"/>
        <end position="277"/>
    </location>
</feature>
<gene>
    <name evidence="2" type="ORF">F1559_004734</name>
</gene>
<keyword evidence="3" id="KW-1185">Reference proteome</keyword>
<evidence type="ECO:0000256" key="1">
    <source>
        <dbReference type="SAM" id="MobiDB-lite"/>
    </source>
</evidence>
<reference evidence="2 3" key="1">
    <citation type="journal article" date="2020" name="J. Phycol.">
        <title>Comparative genome analysis reveals Cyanidiococcus gen. nov., a new extremophilic red algal genus sister to Cyanidioschyzon (Cyanidioschyzonaceae, Rhodophyta).</title>
        <authorList>
            <person name="Liu S.-L."/>
            <person name="Chiang Y.-R."/>
            <person name="Yoon H.S."/>
            <person name="Fu H.-Y."/>
        </authorList>
    </citation>
    <scope>NUCLEOTIDE SEQUENCE [LARGE SCALE GENOMIC DNA]</scope>
    <source>
        <strain evidence="2 3">THAL066</strain>
    </source>
</reference>
<evidence type="ECO:0000313" key="2">
    <source>
        <dbReference type="EMBL" id="KAF6003428.1"/>
    </source>
</evidence>
<feature type="compositionally biased region" description="Basic and acidic residues" evidence="1">
    <location>
        <begin position="284"/>
        <end position="293"/>
    </location>
</feature>
<sequence length="304" mass="36194">MASYQVSTQRRYWKFSSLEELESLRQISRSRYQQKYPQKNSIDPEREAVFRLGCSYRLYRLARAEPISLPRYVAATAVVLFKRFCLYNCILEWDLDILLCTLVYIAAKAEENYRAASQISLQLEREILSTEIPLLSSIHFQAVCYHPYLLIRAAFPEFHTWHRIDEAVIRTDAMLLMSPAAFALVLLGRDQGFHHSIWQDHEAERERCFELYEYMMQHTERFFEHGGSGTEPRGTSALEEEFERLRAWYLSNRDPLLDKDSAESRQRQEEEKRQLERQKRRHLRMVEEEERKRQALLSSGKVEK</sequence>
<dbReference type="OrthoDB" id="340962at2759"/>
<protein>
    <recommendedName>
        <fullName evidence="4">Cyclin H</fullName>
    </recommendedName>
</protein>
<feature type="region of interest" description="Disordered" evidence="1">
    <location>
        <begin position="259"/>
        <end position="304"/>
    </location>
</feature>
<name>A0A7J7IK82_9RHOD</name>
<dbReference type="Proteomes" id="UP000530660">
    <property type="component" value="Unassembled WGS sequence"/>
</dbReference>